<proteinExistence type="inferred from homology"/>
<evidence type="ECO:0000256" key="2">
    <source>
        <dbReference type="ARBA" id="ARBA00009441"/>
    </source>
</evidence>
<name>A0A9D1TKR8_9BACI</name>
<dbReference type="Pfam" id="PF02463">
    <property type="entry name" value="SMC_N"/>
    <property type="match status" value="1"/>
</dbReference>
<dbReference type="GO" id="GO:0005524">
    <property type="term" value="F:ATP binding"/>
    <property type="evidence" value="ECO:0007669"/>
    <property type="project" value="UniProtKB-KW"/>
</dbReference>
<evidence type="ECO:0000256" key="9">
    <source>
        <dbReference type="PIRNR" id="PIRNR003128"/>
    </source>
</evidence>
<accession>A0A9D1TKR8</accession>
<evidence type="ECO:0000256" key="8">
    <source>
        <dbReference type="ARBA" id="ARBA00033408"/>
    </source>
</evidence>
<dbReference type="Gene3D" id="3.40.50.300">
    <property type="entry name" value="P-loop containing nucleotide triphosphate hydrolases"/>
    <property type="match status" value="2"/>
</dbReference>
<evidence type="ECO:0000256" key="6">
    <source>
        <dbReference type="ARBA" id="ARBA00022840"/>
    </source>
</evidence>
<reference evidence="12" key="1">
    <citation type="journal article" date="2021" name="PeerJ">
        <title>Extensive microbial diversity within the chicken gut microbiome revealed by metagenomics and culture.</title>
        <authorList>
            <person name="Gilroy R."/>
            <person name="Ravi A."/>
            <person name="Getino M."/>
            <person name="Pursley I."/>
            <person name="Horton D.L."/>
            <person name="Alikhan N.F."/>
            <person name="Baker D."/>
            <person name="Gharbi K."/>
            <person name="Hall N."/>
            <person name="Watson M."/>
            <person name="Adriaenssens E.M."/>
            <person name="Foster-Nyarko E."/>
            <person name="Jarju S."/>
            <person name="Secka A."/>
            <person name="Antonio M."/>
            <person name="Oren A."/>
            <person name="Chaudhuri R.R."/>
            <person name="La Ragione R."/>
            <person name="Hildebrand F."/>
            <person name="Pallen M.J."/>
        </authorList>
    </citation>
    <scope>NUCLEOTIDE SEQUENCE</scope>
    <source>
        <strain evidence="12">CHK169-2315</strain>
    </source>
</reference>
<keyword evidence="6" id="KW-0067">ATP-binding</keyword>
<sequence>MLTELSIRNFAIIDDISITFHEGLTVLTGETGAGKSIIIDAVELLAGARASVHYVRHGEKKAEISGLFSLKDEDDHVKEVANFYDIDIHDQMLVLERTITKQGKSICKINNKIVTLSVLKEIGQKVVNIHSQHDTIQLMDEETHIQLLDAYDEKQIYPLIKTYDALYTKLIKLKQKHRQLQTNEQDMVHRLDFIQFQLHEIEEANLQIGEDEALTDERNKLHHHEKLYRTVDEAYSLLADDKYALELLDIAQNNLQQVKDLDENIEHHADDLSSLFYQLEEISFSLRQYIDTLYYDENELNDIESRLNEINHLKKKYGLNIEEIFKYKVKIEREIDEIEHKEDHLLQLEKEMSVLEDEALIIAKRLHSARKKAALSLEKEIEVELKDLYLENATFSVHFKKNDTNTLYAKGIDQITFMVSTNIGEPLNELAKVASGGELSRIMLALKNIFSKHDQIQTVIFDEIDTGVSGRVAQSIAEKMYEITKNAQVLCITHLPQVAAMSDNHLLIEKHEVNERTATKITDLSNDEKINEIGKMFTGTELTETAIEHAQQLLHLTNEFKRTVY</sequence>
<evidence type="ECO:0000259" key="11">
    <source>
        <dbReference type="Pfam" id="PF02463"/>
    </source>
</evidence>
<gene>
    <name evidence="12" type="primary">recN</name>
    <name evidence="12" type="ORF">H9895_08210</name>
</gene>
<organism evidence="12 13">
    <name type="scientific">Candidatus Pseudogracilibacillus intestinigallinarum</name>
    <dbReference type="NCBI Taxonomy" id="2838742"/>
    <lineage>
        <taxon>Bacteria</taxon>
        <taxon>Bacillati</taxon>
        <taxon>Bacillota</taxon>
        <taxon>Bacilli</taxon>
        <taxon>Bacillales</taxon>
        <taxon>Bacillaceae</taxon>
        <taxon>Pseudogracilibacillus</taxon>
    </lineage>
</organism>
<keyword evidence="10" id="KW-0175">Coiled coil</keyword>
<dbReference type="InterPro" id="IPR027417">
    <property type="entry name" value="P-loop_NTPase"/>
</dbReference>
<dbReference type="AlphaFoldDB" id="A0A9D1TKR8"/>
<keyword evidence="7 9" id="KW-0234">DNA repair</keyword>
<dbReference type="GO" id="GO:0043590">
    <property type="term" value="C:bacterial nucleoid"/>
    <property type="evidence" value="ECO:0007669"/>
    <property type="project" value="TreeGrafter"/>
</dbReference>
<feature type="coiled-coil region" evidence="10">
    <location>
        <begin position="331"/>
        <end position="358"/>
    </location>
</feature>
<comment type="similarity">
    <text evidence="2 9">Belongs to the RecN family.</text>
</comment>
<dbReference type="SUPFAM" id="SSF52540">
    <property type="entry name" value="P-loop containing nucleoside triphosphate hydrolases"/>
    <property type="match status" value="2"/>
</dbReference>
<dbReference type="Proteomes" id="UP000823937">
    <property type="component" value="Unassembled WGS sequence"/>
</dbReference>
<comment type="caution">
    <text evidence="12">The sequence shown here is derived from an EMBL/GenBank/DDBJ whole genome shotgun (WGS) entry which is preliminary data.</text>
</comment>
<evidence type="ECO:0000313" key="12">
    <source>
        <dbReference type="EMBL" id="HIV75043.1"/>
    </source>
</evidence>
<protein>
    <recommendedName>
        <fullName evidence="3 9">DNA repair protein RecN</fullName>
    </recommendedName>
    <alternativeName>
        <fullName evidence="8 9">Recombination protein N</fullName>
    </alternativeName>
</protein>
<dbReference type="PIRSF" id="PIRSF003128">
    <property type="entry name" value="RecN"/>
    <property type="match status" value="1"/>
</dbReference>
<reference evidence="12" key="2">
    <citation type="submission" date="2021-04" db="EMBL/GenBank/DDBJ databases">
        <authorList>
            <person name="Gilroy R."/>
        </authorList>
    </citation>
    <scope>NUCLEOTIDE SEQUENCE</scope>
    <source>
        <strain evidence="12">CHK169-2315</strain>
    </source>
</reference>
<comment type="function">
    <text evidence="1 9">May be involved in recombinational repair of damaged DNA.</text>
</comment>
<dbReference type="GO" id="GO:0006310">
    <property type="term" value="P:DNA recombination"/>
    <property type="evidence" value="ECO:0007669"/>
    <property type="project" value="InterPro"/>
</dbReference>
<feature type="domain" description="RecF/RecN/SMC N-terminal" evidence="11">
    <location>
        <begin position="1"/>
        <end position="510"/>
    </location>
</feature>
<evidence type="ECO:0000256" key="4">
    <source>
        <dbReference type="ARBA" id="ARBA00022741"/>
    </source>
</evidence>
<keyword evidence="4" id="KW-0547">Nucleotide-binding</keyword>
<dbReference type="GO" id="GO:0009432">
    <property type="term" value="P:SOS response"/>
    <property type="evidence" value="ECO:0007669"/>
    <property type="project" value="TreeGrafter"/>
</dbReference>
<keyword evidence="5 9" id="KW-0227">DNA damage</keyword>
<dbReference type="InterPro" id="IPR004604">
    <property type="entry name" value="DNA_recomb/repair_RecN"/>
</dbReference>
<evidence type="ECO:0000313" key="13">
    <source>
        <dbReference type="Proteomes" id="UP000823937"/>
    </source>
</evidence>
<dbReference type="PANTHER" id="PTHR11059">
    <property type="entry name" value="DNA REPAIR PROTEIN RECN"/>
    <property type="match status" value="1"/>
</dbReference>
<dbReference type="FunFam" id="3.40.50.300:FF:000319">
    <property type="entry name" value="DNA repair protein RecN"/>
    <property type="match status" value="1"/>
</dbReference>
<evidence type="ECO:0000256" key="1">
    <source>
        <dbReference type="ARBA" id="ARBA00003618"/>
    </source>
</evidence>
<dbReference type="CDD" id="cd03241">
    <property type="entry name" value="ABC_RecN"/>
    <property type="match status" value="2"/>
</dbReference>
<dbReference type="PANTHER" id="PTHR11059:SF0">
    <property type="entry name" value="DNA REPAIR PROTEIN RECN"/>
    <property type="match status" value="1"/>
</dbReference>
<evidence type="ECO:0000256" key="3">
    <source>
        <dbReference type="ARBA" id="ARBA00021315"/>
    </source>
</evidence>
<dbReference type="FunFam" id="3.40.50.300:FF:000356">
    <property type="entry name" value="DNA repair protein RecN"/>
    <property type="match status" value="1"/>
</dbReference>
<dbReference type="EMBL" id="DXHX01000123">
    <property type="protein sequence ID" value="HIV75043.1"/>
    <property type="molecule type" value="Genomic_DNA"/>
</dbReference>
<evidence type="ECO:0000256" key="5">
    <source>
        <dbReference type="ARBA" id="ARBA00022763"/>
    </source>
</evidence>
<dbReference type="NCBIfam" id="TIGR00634">
    <property type="entry name" value="recN"/>
    <property type="match status" value="1"/>
</dbReference>
<evidence type="ECO:0000256" key="7">
    <source>
        <dbReference type="ARBA" id="ARBA00023204"/>
    </source>
</evidence>
<dbReference type="InterPro" id="IPR003395">
    <property type="entry name" value="RecF/RecN/SMC_N"/>
</dbReference>
<dbReference type="GO" id="GO:0006281">
    <property type="term" value="P:DNA repair"/>
    <property type="evidence" value="ECO:0007669"/>
    <property type="project" value="UniProtKB-KW"/>
</dbReference>
<evidence type="ECO:0000256" key="10">
    <source>
        <dbReference type="SAM" id="Coils"/>
    </source>
</evidence>